<proteinExistence type="predicted"/>
<gene>
    <name evidence="2" type="ORF">DDW13_06705</name>
</gene>
<dbReference type="Proteomes" id="UP000245638">
    <property type="component" value="Unassembled WGS sequence"/>
</dbReference>
<evidence type="ECO:0000313" key="2">
    <source>
        <dbReference type="EMBL" id="PVU74608.1"/>
    </source>
</evidence>
<evidence type="ECO:0000256" key="1">
    <source>
        <dbReference type="SAM" id="Phobius"/>
    </source>
</evidence>
<organism evidence="2 3">
    <name type="scientific">Acidianus hospitalis</name>
    <dbReference type="NCBI Taxonomy" id="563177"/>
    <lineage>
        <taxon>Archaea</taxon>
        <taxon>Thermoproteota</taxon>
        <taxon>Thermoprotei</taxon>
        <taxon>Sulfolobales</taxon>
        <taxon>Sulfolobaceae</taxon>
        <taxon>Acidianus</taxon>
    </lineage>
</organism>
<accession>A0A2T9X3D9</accession>
<name>A0A2T9X3D9_9CREN</name>
<keyword evidence="1" id="KW-0812">Transmembrane</keyword>
<dbReference type="AlphaFoldDB" id="A0A2T9X3D9"/>
<feature type="transmembrane region" description="Helical" evidence="1">
    <location>
        <begin position="26"/>
        <end position="46"/>
    </location>
</feature>
<reference evidence="2 3" key="1">
    <citation type="journal article" date="2015" name="Appl. Environ. Microbiol.">
        <title>Nanoarchaeota, Their Sulfolobales Host, and Nanoarchaeota Virus Distribution across Yellowstone National Park Hot Springs.</title>
        <authorList>
            <person name="Munson-McGee J.H."/>
            <person name="Field E.K."/>
            <person name="Bateson M."/>
            <person name="Rooney C."/>
            <person name="Stepanauskas R."/>
            <person name="Young M.J."/>
        </authorList>
    </citation>
    <scope>NUCLEOTIDE SEQUENCE [LARGE SCALE GENOMIC DNA]</scope>
    <source>
        <strain evidence="2">SCGC AC-742_N10</strain>
    </source>
</reference>
<keyword evidence="1" id="KW-0472">Membrane</keyword>
<sequence length="61" mass="6610">MADKNSPQQNKNIAAQLTARIDRLPVMVLPLSVVLSLAFGYFIALYDVIDVGIAFSATSLK</sequence>
<feature type="non-terminal residue" evidence="2">
    <location>
        <position position="61"/>
    </location>
</feature>
<dbReference type="EMBL" id="QEFD01000196">
    <property type="protein sequence ID" value="PVU74608.1"/>
    <property type="molecule type" value="Genomic_DNA"/>
</dbReference>
<evidence type="ECO:0000313" key="3">
    <source>
        <dbReference type="Proteomes" id="UP000245638"/>
    </source>
</evidence>
<comment type="caution">
    <text evidence="2">The sequence shown here is derived from an EMBL/GenBank/DDBJ whole genome shotgun (WGS) entry which is preliminary data.</text>
</comment>
<protein>
    <submittedName>
        <fullName evidence="2">MFS transporter</fullName>
    </submittedName>
</protein>
<keyword evidence="1" id="KW-1133">Transmembrane helix</keyword>